<accession>A0ABQ9FV20</accession>
<dbReference type="EMBL" id="JARBDR010000141">
    <property type="protein sequence ID" value="KAJ8321099.1"/>
    <property type="molecule type" value="Genomic_DNA"/>
</dbReference>
<sequence>MISSDKLMSHYNKTFLLHMIPVYQDNKQIIKNFVVFEKLYYFLHFRIKNTEKQCNKMYYDLLKDLDISDSGKILLTEHIYNNFV</sequence>
<evidence type="ECO:0000313" key="2">
    <source>
        <dbReference type="Proteomes" id="UP001217089"/>
    </source>
</evidence>
<name>A0ABQ9FV20_TEGGR</name>
<reference evidence="1 2" key="1">
    <citation type="submission" date="2022-12" db="EMBL/GenBank/DDBJ databases">
        <title>Chromosome-level genome of Tegillarca granosa.</title>
        <authorList>
            <person name="Kim J."/>
        </authorList>
    </citation>
    <scope>NUCLEOTIDE SEQUENCE [LARGE SCALE GENOMIC DNA]</scope>
    <source>
        <strain evidence="1">Teg-2019</strain>
        <tissue evidence="1">Adductor muscle</tissue>
    </source>
</reference>
<dbReference type="Proteomes" id="UP001217089">
    <property type="component" value="Unassembled WGS sequence"/>
</dbReference>
<evidence type="ECO:0000313" key="1">
    <source>
        <dbReference type="EMBL" id="KAJ8321099.1"/>
    </source>
</evidence>
<organism evidence="1 2">
    <name type="scientific">Tegillarca granosa</name>
    <name type="common">Malaysian cockle</name>
    <name type="synonym">Anadara granosa</name>
    <dbReference type="NCBI Taxonomy" id="220873"/>
    <lineage>
        <taxon>Eukaryota</taxon>
        <taxon>Metazoa</taxon>
        <taxon>Spiralia</taxon>
        <taxon>Lophotrochozoa</taxon>
        <taxon>Mollusca</taxon>
        <taxon>Bivalvia</taxon>
        <taxon>Autobranchia</taxon>
        <taxon>Pteriomorphia</taxon>
        <taxon>Arcoida</taxon>
        <taxon>Arcoidea</taxon>
        <taxon>Arcidae</taxon>
        <taxon>Tegillarca</taxon>
    </lineage>
</organism>
<protein>
    <submittedName>
        <fullName evidence="1">Uncharacterized protein</fullName>
    </submittedName>
</protein>
<comment type="caution">
    <text evidence="1">The sequence shown here is derived from an EMBL/GenBank/DDBJ whole genome shotgun (WGS) entry which is preliminary data.</text>
</comment>
<keyword evidence="2" id="KW-1185">Reference proteome</keyword>
<proteinExistence type="predicted"/>
<gene>
    <name evidence="1" type="ORF">KUTeg_002686</name>
</gene>